<dbReference type="Pfam" id="PF05368">
    <property type="entry name" value="NmrA"/>
    <property type="match status" value="1"/>
</dbReference>
<gene>
    <name evidence="4" type="ORF">PoMZ_11785</name>
</gene>
<evidence type="ECO:0000259" key="3">
    <source>
        <dbReference type="Pfam" id="PF05368"/>
    </source>
</evidence>
<organism evidence="4 5">
    <name type="scientific">Pyricularia oryzae</name>
    <name type="common">Rice blast fungus</name>
    <name type="synonym">Magnaporthe oryzae</name>
    <dbReference type="NCBI Taxonomy" id="318829"/>
    <lineage>
        <taxon>Eukaryota</taxon>
        <taxon>Fungi</taxon>
        <taxon>Dikarya</taxon>
        <taxon>Ascomycota</taxon>
        <taxon>Pezizomycotina</taxon>
        <taxon>Sordariomycetes</taxon>
        <taxon>Sordariomycetidae</taxon>
        <taxon>Magnaporthales</taxon>
        <taxon>Pyriculariaceae</taxon>
        <taxon>Pyricularia</taxon>
    </lineage>
</organism>
<dbReference type="PANTHER" id="PTHR47706:SF1">
    <property type="entry name" value="CIPA-LIKE, PUTATIVE (AFU_ORTHOLOGUE AFUA_1G12460)-RELATED"/>
    <property type="match status" value="1"/>
</dbReference>
<dbReference type="PANTHER" id="PTHR47706">
    <property type="entry name" value="NMRA-LIKE FAMILY PROTEIN"/>
    <property type="match status" value="1"/>
</dbReference>
<dbReference type="InterPro" id="IPR036291">
    <property type="entry name" value="NAD(P)-bd_dom_sf"/>
</dbReference>
<evidence type="ECO:0000313" key="4">
    <source>
        <dbReference type="EMBL" id="QBZ62896.1"/>
    </source>
</evidence>
<dbReference type="InterPro" id="IPR008030">
    <property type="entry name" value="NmrA-like"/>
</dbReference>
<sequence length="331" mass="36403">MPGRFSISKVVLVGTERLLDQQKGYVGGYVYAALVDAGFQVTVLSRSNPKGDHHVKIVDYSSTESIRRAIQDHDAVVCTISHTAWEHQYRLIDAAVEAGTVKHFIPSDFTALSCNAAVHHLPYYREAAAMQNYLAQKADGAGMRWNVIQSGPIIGCVLNGSYSYDFRERTALLVGDRSIREHRVSMSRGVTVGRAIAAILGRGGDLKKNGPVYIGDVVTTQGEILRLAEEKSGAEWRVRELDPEAKLKEALSMSEVAAAEGKPTPMFATFLVIHNTIFGAKYRTAWDGRDVEELGIPTLTREEWGRMVATRVCNEPVDGGLPWNSSSKPRD</sequence>
<dbReference type="GO" id="GO:0016491">
    <property type="term" value="F:oxidoreductase activity"/>
    <property type="evidence" value="ECO:0007669"/>
    <property type="project" value="UniProtKB-KW"/>
</dbReference>
<evidence type="ECO:0000313" key="5">
    <source>
        <dbReference type="Proteomes" id="UP000294847"/>
    </source>
</evidence>
<dbReference type="Gene3D" id="3.40.50.720">
    <property type="entry name" value="NAD(P)-binding Rossmann-like Domain"/>
    <property type="match status" value="1"/>
</dbReference>
<proteinExistence type="predicted"/>
<dbReference type="AlphaFoldDB" id="A0A4P7NLF4"/>
<evidence type="ECO:0000256" key="1">
    <source>
        <dbReference type="ARBA" id="ARBA00022857"/>
    </source>
</evidence>
<accession>A0A4P7NLF4</accession>
<dbReference type="Proteomes" id="UP000294847">
    <property type="component" value="Chromosome 5"/>
</dbReference>
<dbReference type="InterPro" id="IPR051609">
    <property type="entry name" value="NmrA/Isoflavone_reductase-like"/>
</dbReference>
<feature type="domain" description="NmrA-like" evidence="3">
    <location>
        <begin position="24"/>
        <end position="135"/>
    </location>
</feature>
<reference evidence="4 5" key="1">
    <citation type="journal article" date="2019" name="Mol. Biol. Evol.">
        <title>Blast fungal genomes show frequent chromosomal changes, gene gains and losses, and effector gene turnover.</title>
        <authorList>
            <person name="Gomez Luciano L.B."/>
            <person name="Jason Tsai I."/>
            <person name="Chuma I."/>
            <person name="Tosa Y."/>
            <person name="Chen Y.H."/>
            <person name="Li J.Y."/>
            <person name="Li M.Y."/>
            <person name="Jade Lu M.Y."/>
            <person name="Nakayashiki H."/>
            <person name="Li W.H."/>
        </authorList>
    </citation>
    <scope>NUCLEOTIDE SEQUENCE [LARGE SCALE GENOMIC DNA]</scope>
    <source>
        <strain evidence="4">MZ5-1-6</strain>
    </source>
</reference>
<evidence type="ECO:0000256" key="2">
    <source>
        <dbReference type="ARBA" id="ARBA00023002"/>
    </source>
</evidence>
<protein>
    <recommendedName>
        <fullName evidence="3">NmrA-like domain-containing protein</fullName>
    </recommendedName>
</protein>
<dbReference type="SUPFAM" id="SSF51735">
    <property type="entry name" value="NAD(P)-binding Rossmann-fold domains"/>
    <property type="match status" value="1"/>
</dbReference>
<name>A0A4P7NLF4_PYROR</name>
<keyword evidence="1" id="KW-0521">NADP</keyword>
<keyword evidence="2" id="KW-0560">Oxidoreductase</keyword>
<dbReference type="EMBL" id="CP034208">
    <property type="protein sequence ID" value="QBZ62896.1"/>
    <property type="molecule type" value="Genomic_DNA"/>
</dbReference>